<evidence type="ECO:0000256" key="2">
    <source>
        <dbReference type="ARBA" id="ARBA00023235"/>
    </source>
</evidence>
<dbReference type="PANTHER" id="PTHR43709:SF3">
    <property type="entry name" value="ISOMERASE YBHH-RELATED"/>
    <property type="match status" value="1"/>
</dbReference>
<keyword evidence="2" id="KW-0413">Isomerase</keyword>
<accession>A0A6G9Z820</accession>
<dbReference type="Pfam" id="PF04303">
    <property type="entry name" value="PrpF"/>
    <property type="match status" value="1"/>
</dbReference>
<dbReference type="RefSeq" id="WP_167488790.1">
    <property type="nucleotide sequence ID" value="NZ_CP046173.1"/>
</dbReference>
<organism evidence="3 4">
    <name type="scientific">Nocardia terpenica</name>
    <dbReference type="NCBI Taxonomy" id="455432"/>
    <lineage>
        <taxon>Bacteria</taxon>
        <taxon>Bacillati</taxon>
        <taxon>Actinomycetota</taxon>
        <taxon>Actinomycetes</taxon>
        <taxon>Mycobacteriales</taxon>
        <taxon>Nocardiaceae</taxon>
        <taxon>Nocardia</taxon>
    </lineage>
</organism>
<comment type="similarity">
    <text evidence="1">Belongs to the PrpF family.</text>
</comment>
<evidence type="ECO:0000313" key="4">
    <source>
        <dbReference type="Proteomes" id="UP000500953"/>
    </source>
</evidence>
<dbReference type="GO" id="GO:0016853">
    <property type="term" value="F:isomerase activity"/>
    <property type="evidence" value="ECO:0007669"/>
    <property type="project" value="UniProtKB-KW"/>
</dbReference>
<proteinExistence type="inferred from homology"/>
<evidence type="ECO:0000256" key="1">
    <source>
        <dbReference type="ARBA" id="ARBA00007673"/>
    </source>
</evidence>
<dbReference type="Gene3D" id="3.10.310.10">
    <property type="entry name" value="Diaminopimelate Epimerase, Chain A, domain 1"/>
    <property type="match status" value="2"/>
</dbReference>
<evidence type="ECO:0000313" key="3">
    <source>
        <dbReference type="EMBL" id="QIS21497.1"/>
    </source>
</evidence>
<dbReference type="SUPFAM" id="SSF54506">
    <property type="entry name" value="Diaminopimelate epimerase-like"/>
    <property type="match status" value="2"/>
</dbReference>
<dbReference type="InterPro" id="IPR007400">
    <property type="entry name" value="PrpF-like"/>
</dbReference>
<evidence type="ECO:0008006" key="5">
    <source>
        <dbReference type="Google" id="ProtNLM"/>
    </source>
</evidence>
<name>A0A6G9Z820_9NOCA</name>
<reference evidence="3 4" key="1">
    <citation type="journal article" date="2019" name="ACS Chem. Biol.">
        <title>Identification and Mobilization of a Cryptic Antibiotic Biosynthesis Gene Locus from a Human-Pathogenic Nocardia Isolate.</title>
        <authorList>
            <person name="Herisse M."/>
            <person name="Ishida K."/>
            <person name="Porter J.L."/>
            <person name="Howden B."/>
            <person name="Hertweck C."/>
            <person name="Stinear T.P."/>
            <person name="Pidot S.J."/>
        </authorList>
    </citation>
    <scope>NUCLEOTIDE SEQUENCE [LARGE SCALE GENOMIC DNA]</scope>
    <source>
        <strain evidence="3 4">AUSMDU00012715</strain>
    </source>
</reference>
<dbReference type="EMBL" id="CP046173">
    <property type="protein sequence ID" value="QIS21497.1"/>
    <property type="molecule type" value="Genomic_DNA"/>
</dbReference>
<dbReference type="PANTHER" id="PTHR43709">
    <property type="entry name" value="ACONITATE ISOMERASE-RELATED"/>
    <property type="match status" value="1"/>
</dbReference>
<sequence>MLISIDAMLMRSGTSKGVYLSGSDVDVCGVAADVLLPALLGSPDPRQIDGLGGASTTTSKVAIVRPSARPDTDVDYLFGQVDIDSGTVDWSPTCGNVLVGVGAFAIERRMVPVGEETTAVRVHLVNTGAQVLLTVQTPAGVVRYDGDKSIAGVPRSAAPVGVTFTRFAGGATGALLPTGNPIDLVDGVAMSCVDAGVCAMLVRAADVGVTGAETPEHLNENRELLERLEFLRRRAGELMGMGDVADRVVPKVILLSETGIATIRSRYFVPTSCHPAHAVTGAVCVGSALTVPGTIARSVAPAAPVGGHYVIEHPAGLIDIGITAADGLPVGATVVRTARKLFDGRAFADLGAARVGAI</sequence>
<gene>
    <name evidence="3" type="ORF">F6W96_27335</name>
</gene>
<dbReference type="AlphaFoldDB" id="A0A6G9Z820"/>
<dbReference type="Proteomes" id="UP000500953">
    <property type="component" value="Chromosome"/>
</dbReference>
<protein>
    <recommendedName>
        <fullName evidence="5">4-oxalomesaconate tautomerase</fullName>
    </recommendedName>
</protein>